<evidence type="ECO:0000313" key="2">
    <source>
        <dbReference type="Proteomes" id="UP000075884"/>
    </source>
</evidence>
<sequence>MAAGGCWGTLYRVPGFGKVIQPTSKKLDEHSVNSTCENYRHGWYDSNDGKIRFRRGAGAVNCQSQPALSKSIDR</sequence>
<evidence type="ECO:0000313" key="1">
    <source>
        <dbReference type="EnsemblMetazoa" id="ADIR005139-PA"/>
    </source>
</evidence>
<proteinExistence type="predicted"/>
<accession>A0A182NBV9</accession>
<keyword evidence="2" id="KW-1185">Reference proteome</keyword>
<organism evidence="1 2">
    <name type="scientific">Anopheles dirus</name>
    <dbReference type="NCBI Taxonomy" id="7168"/>
    <lineage>
        <taxon>Eukaryota</taxon>
        <taxon>Metazoa</taxon>
        <taxon>Ecdysozoa</taxon>
        <taxon>Arthropoda</taxon>
        <taxon>Hexapoda</taxon>
        <taxon>Insecta</taxon>
        <taxon>Pterygota</taxon>
        <taxon>Neoptera</taxon>
        <taxon>Endopterygota</taxon>
        <taxon>Diptera</taxon>
        <taxon>Nematocera</taxon>
        <taxon>Culicoidea</taxon>
        <taxon>Culicidae</taxon>
        <taxon>Anophelinae</taxon>
        <taxon>Anopheles</taxon>
    </lineage>
</organism>
<dbReference type="Proteomes" id="UP000075884">
    <property type="component" value="Unassembled WGS sequence"/>
</dbReference>
<dbReference type="EnsemblMetazoa" id="ADIR005139-RA">
    <property type="protein sequence ID" value="ADIR005139-PA"/>
    <property type="gene ID" value="ADIR005139"/>
</dbReference>
<dbReference type="VEuPathDB" id="VectorBase:ADIR005139"/>
<name>A0A182NBV9_9DIPT</name>
<reference evidence="1" key="2">
    <citation type="submission" date="2020-05" db="UniProtKB">
        <authorList>
            <consortium name="EnsemblMetazoa"/>
        </authorList>
    </citation>
    <scope>IDENTIFICATION</scope>
    <source>
        <strain evidence="1">WRAIR2</strain>
    </source>
</reference>
<reference evidence="2" key="1">
    <citation type="submission" date="2013-03" db="EMBL/GenBank/DDBJ databases">
        <title>The Genome Sequence of Anopheles dirus WRAIR2.</title>
        <authorList>
            <consortium name="The Broad Institute Genomics Platform"/>
            <person name="Neafsey D.E."/>
            <person name="Walton C."/>
            <person name="Walker B."/>
            <person name="Young S.K."/>
            <person name="Zeng Q."/>
            <person name="Gargeya S."/>
            <person name="Fitzgerald M."/>
            <person name="Haas B."/>
            <person name="Abouelleil A."/>
            <person name="Allen A.W."/>
            <person name="Alvarado L."/>
            <person name="Arachchi H.M."/>
            <person name="Berlin A.M."/>
            <person name="Chapman S.B."/>
            <person name="Gainer-Dewar J."/>
            <person name="Goldberg J."/>
            <person name="Griggs A."/>
            <person name="Gujja S."/>
            <person name="Hansen M."/>
            <person name="Howarth C."/>
            <person name="Imamovic A."/>
            <person name="Ireland A."/>
            <person name="Larimer J."/>
            <person name="McCowan C."/>
            <person name="Murphy C."/>
            <person name="Pearson M."/>
            <person name="Poon T.W."/>
            <person name="Priest M."/>
            <person name="Roberts A."/>
            <person name="Saif S."/>
            <person name="Shea T."/>
            <person name="Sisk P."/>
            <person name="Sykes S."/>
            <person name="Wortman J."/>
            <person name="Nusbaum C."/>
            <person name="Birren B."/>
        </authorList>
    </citation>
    <scope>NUCLEOTIDE SEQUENCE [LARGE SCALE GENOMIC DNA]</scope>
    <source>
        <strain evidence="2">WRAIR2</strain>
    </source>
</reference>
<dbReference type="AlphaFoldDB" id="A0A182NBV9"/>
<protein>
    <submittedName>
        <fullName evidence="1">Uncharacterized protein</fullName>
    </submittedName>
</protein>